<organism evidence="1">
    <name type="scientific">Culex pipiens</name>
    <name type="common">House mosquito</name>
    <dbReference type="NCBI Taxonomy" id="7175"/>
    <lineage>
        <taxon>Eukaryota</taxon>
        <taxon>Metazoa</taxon>
        <taxon>Ecdysozoa</taxon>
        <taxon>Arthropoda</taxon>
        <taxon>Hexapoda</taxon>
        <taxon>Insecta</taxon>
        <taxon>Pterygota</taxon>
        <taxon>Neoptera</taxon>
        <taxon>Endopterygota</taxon>
        <taxon>Diptera</taxon>
        <taxon>Nematocera</taxon>
        <taxon>Culicoidea</taxon>
        <taxon>Culicidae</taxon>
        <taxon>Culicinae</taxon>
        <taxon>Culicini</taxon>
        <taxon>Culex</taxon>
        <taxon>Culex</taxon>
    </lineage>
</organism>
<dbReference type="EMBL" id="HBUE01190040">
    <property type="protein sequence ID" value="CAG6524718.1"/>
    <property type="molecule type" value="Transcribed_RNA"/>
</dbReference>
<dbReference type="EMBL" id="HBUE01295894">
    <property type="protein sequence ID" value="CAG6576397.1"/>
    <property type="molecule type" value="Transcribed_RNA"/>
</dbReference>
<reference evidence="1" key="1">
    <citation type="submission" date="2021-05" db="EMBL/GenBank/DDBJ databases">
        <authorList>
            <person name="Alioto T."/>
            <person name="Alioto T."/>
            <person name="Gomez Garrido J."/>
        </authorList>
    </citation>
    <scope>NUCLEOTIDE SEQUENCE</scope>
</reference>
<dbReference type="EMBL" id="HBUE01295895">
    <property type="protein sequence ID" value="CAG6576401.1"/>
    <property type="molecule type" value="Transcribed_RNA"/>
</dbReference>
<dbReference type="EMBL" id="HBUE01295900">
    <property type="protein sequence ID" value="CAG6576419.1"/>
    <property type="molecule type" value="Transcribed_RNA"/>
</dbReference>
<protein>
    <submittedName>
        <fullName evidence="1">(northern house mosquito) hypothetical protein</fullName>
    </submittedName>
</protein>
<dbReference type="EMBL" id="HBUE01295898">
    <property type="protein sequence ID" value="CAG6576411.1"/>
    <property type="molecule type" value="Transcribed_RNA"/>
</dbReference>
<proteinExistence type="predicted"/>
<sequence length="102" mass="11699">MFTLSAEPPKFVKLLDRTRKLFMLKCRWSQYPLSSLKLSIEFLAAFWRFNRRSEHRWGQDRTSNSCCTGPSASSEELPLATRPLSSLLGLGVCWFKSHSSLA</sequence>
<dbReference type="EMBL" id="HBUE01295897">
    <property type="protein sequence ID" value="CAG6576407.1"/>
    <property type="molecule type" value="Transcribed_RNA"/>
</dbReference>
<name>A0A8D8JML1_CULPI</name>
<dbReference type="EMBL" id="HBUE01295896">
    <property type="protein sequence ID" value="CAG6576405.1"/>
    <property type="molecule type" value="Transcribed_RNA"/>
</dbReference>
<dbReference type="EMBL" id="HBUE01190043">
    <property type="protein sequence ID" value="CAG6524728.1"/>
    <property type="molecule type" value="Transcribed_RNA"/>
</dbReference>
<accession>A0A8D8JML1</accession>
<dbReference type="AlphaFoldDB" id="A0A8D8JML1"/>
<dbReference type="EMBL" id="HBUE01190045">
    <property type="protein sequence ID" value="CAG6524736.1"/>
    <property type="molecule type" value="Transcribed_RNA"/>
</dbReference>
<evidence type="ECO:0000313" key="1">
    <source>
        <dbReference type="EMBL" id="CAG6576419.1"/>
    </source>
</evidence>
<dbReference type="EMBL" id="HBUE01190042">
    <property type="protein sequence ID" value="CAG6524724.1"/>
    <property type="molecule type" value="Transcribed_RNA"/>
</dbReference>
<dbReference type="EMBL" id="HBUE01190044">
    <property type="protein sequence ID" value="CAG6524732.1"/>
    <property type="molecule type" value="Transcribed_RNA"/>
</dbReference>
<dbReference type="EMBL" id="HBUE01295899">
    <property type="protein sequence ID" value="CAG6576415.1"/>
    <property type="molecule type" value="Transcribed_RNA"/>
</dbReference>
<dbReference type="EMBL" id="HBUE01190041">
    <property type="protein sequence ID" value="CAG6524722.1"/>
    <property type="molecule type" value="Transcribed_RNA"/>
</dbReference>
<dbReference type="EMBL" id="HBUE01190039">
    <property type="protein sequence ID" value="CAG6524714.1"/>
    <property type="molecule type" value="Transcribed_RNA"/>
</dbReference>